<evidence type="ECO:0008006" key="4">
    <source>
        <dbReference type="Google" id="ProtNLM"/>
    </source>
</evidence>
<feature type="region of interest" description="Disordered" evidence="1">
    <location>
        <begin position="393"/>
        <end position="419"/>
    </location>
</feature>
<dbReference type="InterPro" id="IPR027417">
    <property type="entry name" value="P-loop_NTPase"/>
</dbReference>
<evidence type="ECO:0000313" key="3">
    <source>
        <dbReference type="Proteomes" id="UP001500843"/>
    </source>
</evidence>
<protein>
    <recommendedName>
        <fullName evidence="4">Sulfotransferase family protein</fullName>
    </recommendedName>
</protein>
<organism evidence="2 3">
    <name type="scientific">Promicromonospora umidemergens</name>
    <dbReference type="NCBI Taxonomy" id="629679"/>
    <lineage>
        <taxon>Bacteria</taxon>
        <taxon>Bacillati</taxon>
        <taxon>Actinomycetota</taxon>
        <taxon>Actinomycetes</taxon>
        <taxon>Micrococcales</taxon>
        <taxon>Promicromonosporaceae</taxon>
        <taxon>Promicromonospora</taxon>
    </lineage>
</organism>
<dbReference type="Gene3D" id="3.40.50.300">
    <property type="entry name" value="P-loop containing nucleotide triphosphate hydrolases"/>
    <property type="match status" value="1"/>
</dbReference>
<gene>
    <name evidence="2" type="ORF">GCM10023198_57160</name>
</gene>
<evidence type="ECO:0000313" key="2">
    <source>
        <dbReference type="EMBL" id="GAA4724650.1"/>
    </source>
</evidence>
<sequence>MTTTRTLDWRQGFARGKVTGAKFRSAFGPEVTSRNRRDDVLQEFSDLMVRHARGEEIPSSAVKSLHRRALSKRFSDWDGLIIAVISTLATTFRNKPARAWLPALLAAAGRFDEVVDIEPEFVTNGPQRKDWLVVVTALAGSGREDLARSLVERLDEHFPEDGSNLTVWGDDALSKEFARLREQAPSGTVLPVFFHLPFCGGTSMIVSLKSIIPWGRMVQINRRYGLLQMEHALQLSTEDTARLMLVHQHHPFAFQLPGRELSHFTVLRDPVSQIRSGYFKRLSTPGILPTRDESPTFDQHIDYTIKQRMTNMLARQIVTTHPDLSSTYRKRFSGSGTFESVRAEEDMFWLEATAALSENDLLRMCRETLDERFHLVGTMRHLEASHIAATASTGSYTADRVGHRGRSGQPERTDDESDAVRRLRDANGVDQILYDEYTARFERDHASLIDLVASH</sequence>
<dbReference type="EMBL" id="BAABHM010000036">
    <property type="protein sequence ID" value="GAA4724650.1"/>
    <property type="molecule type" value="Genomic_DNA"/>
</dbReference>
<evidence type="ECO:0000256" key="1">
    <source>
        <dbReference type="SAM" id="MobiDB-lite"/>
    </source>
</evidence>
<comment type="caution">
    <text evidence="2">The sequence shown here is derived from an EMBL/GenBank/DDBJ whole genome shotgun (WGS) entry which is preliminary data.</text>
</comment>
<dbReference type="RefSeq" id="WP_253872546.1">
    <property type="nucleotide sequence ID" value="NZ_BAABHM010000036.1"/>
</dbReference>
<name>A0ABP8YC77_9MICO</name>
<proteinExistence type="predicted"/>
<keyword evidence="3" id="KW-1185">Reference proteome</keyword>
<dbReference type="Proteomes" id="UP001500843">
    <property type="component" value="Unassembled WGS sequence"/>
</dbReference>
<reference evidence="3" key="1">
    <citation type="journal article" date="2019" name="Int. J. Syst. Evol. Microbiol.">
        <title>The Global Catalogue of Microorganisms (GCM) 10K type strain sequencing project: providing services to taxonomists for standard genome sequencing and annotation.</title>
        <authorList>
            <consortium name="The Broad Institute Genomics Platform"/>
            <consortium name="The Broad Institute Genome Sequencing Center for Infectious Disease"/>
            <person name="Wu L."/>
            <person name="Ma J."/>
        </authorList>
    </citation>
    <scope>NUCLEOTIDE SEQUENCE [LARGE SCALE GENOMIC DNA]</scope>
    <source>
        <strain evidence="3">JCM 17975</strain>
    </source>
</reference>
<accession>A0ABP8YC77</accession>